<keyword evidence="6 8" id="KW-1133">Transmembrane helix</keyword>
<protein>
    <submittedName>
        <fullName evidence="9">Essential IMV membrane protein</fullName>
    </submittedName>
</protein>
<comment type="subcellular location">
    <subcellularLocation>
        <location evidence="2">Virion membrane</location>
        <topology evidence="2">Single-pass membrane protein</topology>
    </subcellularLocation>
</comment>
<name>G3EI08_9POXV</name>
<keyword evidence="3 8" id="KW-0812">Transmembrane</keyword>
<keyword evidence="4" id="KW-0946">Virion</keyword>
<evidence type="ECO:0000256" key="4">
    <source>
        <dbReference type="ARBA" id="ARBA00022844"/>
    </source>
</evidence>
<proteinExistence type="predicted"/>
<dbReference type="Pfam" id="PF05961">
    <property type="entry name" value="Chordopox_A13L"/>
    <property type="match status" value="1"/>
</dbReference>
<evidence type="ECO:0000256" key="7">
    <source>
        <dbReference type="ARBA" id="ARBA00023136"/>
    </source>
</evidence>
<sequence>MILSIILIGVCIVIVGGIIYAVYYRNKQRPNNSNNNKKTKYVNSLGKEHIDSLYNLFKSSP</sequence>
<evidence type="ECO:0000256" key="8">
    <source>
        <dbReference type="SAM" id="Phobius"/>
    </source>
</evidence>
<keyword evidence="10" id="KW-1185">Reference proteome</keyword>
<organism evidence="9 10">
    <name type="scientific">Yokapox virus</name>
    <dbReference type="NCBI Taxonomy" id="1076255"/>
    <lineage>
        <taxon>Viruses</taxon>
        <taxon>Varidnaviria</taxon>
        <taxon>Bamfordvirae</taxon>
        <taxon>Nucleocytoviricota</taxon>
        <taxon>Pokkesviricetes</taxon>
        <taxon>Chitovirales</taxon>
        <taxon>Poxviridae</taxon>
        <taxon>Chordopoxvirinae</taxon>
        <taxon>Centapoxvirus</taxon>
        <taxon>Centapoxvirus yokapox</taxon>
    </lineage>
</organism>
<evidence type="ECO:0000256" key="2">
    <source>
        <dbReference type="ARBA" id="ARBA00004381"/>
    </source>
</evidence>
<dbReference type="EMBL" id="HQ849551">
    <property type="protein sequence ID" value="AEN03705.1"/>
    <property type="molecule type" value="Genomic_DNA"/>
</dbReference>
<dbReference type="RefSeq" id="YP_004821469.1">
    <property type="nucleotide sequence ID" value="NC_015960.1"/>
</dbReference>
<gene>
    <name evidence="9" type="ORF">YKV116c</name>
</gene>
<evidence type="ECO:0000256" key="1">
    <source>
        <dbReference type="ARBA" id="ARBA00003039"/>
    </source>
</evidence>
<dbReference type="InterPro" id="IPR009236">
    <property type="entry name" value="Chordopox_A13L"/>
</dbReference>
<dbReference type="Proteomes" id="UP000164653">
    <property type="component" value="Segment"/>
</dbReference>
<evidence type="ECO:0000256" key="6">
    <source>
        <dbReference type="ARBA" id="ARBA00022989"/>
    </source>
</evidence>
<accession>G3EI08</accession>
<dbReference type="KEGG" id="vg:11107252"/>
<evidence type="ECO:0000313" key="10">
    <source>
        <dbReference type="Proteomes" id="UP000164653"/>
    </source>
</evidence>
<feature type="transmembrane region" description="Helical" evidence="8">
    <location>
        <begin position="6"/>
        <end position="24"/>
    </location>
</feature>
<dbReference type="GeneID" id="11107252"/>
<keyword evidence="5" id="KW-0426">Late protein</keyword>
<keyword evidence="7 8" id="KW-0472">Membrane</keyword>
<evidence type="ECO:0000256" key="3">
    <source>
        <dbReference type="ARBA" id="ARBA00022692"/>
    </source>
</evidence>
<evidence type="ECO:0000256" key="5">
    <source>
        <dbReference type="ARBA" id="ARBA00022921"/>
    </source>
</evidence>
<evidence type="ECO:0000313" key="9">
    <source>
        <dbReference type="EMBL" id="AEN03705.1"/>
    </source>
</evidence>
<dbReference type="GO" id="GO:0055036">
    <property type="term" value="C:virion membrane"/>
    <property type="evidence" value="ECO:0007669"/>
    <property type="project" value="UniProtKB-SubCell"/>
</dbReference>
<comment type="function">
    <text evidence="1">Essential for the encapsidation of DNA into immature virions (IV) and the subsequent maturation of IV into mature virions (MV).</text>
</comment>
<reference evidence="9 10" key="1">
    <citation type="journal article" date="2011" name="J. Virol.">
        <title>The genome of yoka poxvirus.</title>
        <authorList>
            <person name="Zhao G."/>
            <person name="Droit L."/>
            <person name="Tesh R.B."/>
            <person name="Popov V.L."/>
            <person name="Little N.S."/>
            <person name="Upton C."/>
            <person name="Virgin H.W."/>
            <person name="Wang D."/>
        </authorList>
    </citation>
    <scope>NUCLEOTIDE SEQUENCE [LARGE SCALE GENOMIC DNA]</scope>
    <source>
        <strain evidence="9">DakArB 4268</strain>
    </source>
</reference>